<evidence type="ECO:0000313" key="13">
    <source>
        <dbReference type="EMBL" id="KAK4033608.1"/>
    </source>
</evidence>
<accession>A0AAN6PB78</accession>
<keyword evidence="7" id="KW-0408">Iron</keyword>
<keyword evidence="3" id="KW-0813">Transport</keyword>
<dbReference type="GO" id="GO:0005886">
    <property type="term" value="C:plasma membrane"/>
    <property type="evidence" value="ECO:0007669"/>
    <property type="project" value="TreeGrafter"/>
</dbReference>
<keyword evidence="14" id="KW-1185">Reference proteome</keyword>
<dbReference type="InterPro" id="IPR020846">
    <property type="entry name" value="MFS_dom"/>
</dbReference>
<dbReference type="PROSITE" id="PS50850">
    <property type="entry name" value="MFS"/>
    <property type="match status" value="1"/>
</dbReference>
<dbReference type="SUPFAM" id="SSF103473">
    <property type="entry name" value="MFS general substrate transporter"/>
    <property type="match status" value="1"/>
</dbReference>
<proteinExistence type="inferred from homology"/>
<keyword evidence="9 11" id="KW-0472">Membrane</keyword>
<feature type="transmembrane region" description="Helical" evidence="11">
    <location>
        <begin position="447"/>
        <end position="468"/>
    </location>
</feature>
<feature type="domain" description="Major facilitator superfamily (MFS) profile" evidence="12">
    <location>
        <begin position="79"/>
        <end position="584"/>
    </location>
</feature>
<evidence type="ECO:0000256" key="3">
    <source>
        <dbReference type="ARBA" id="ARBA00022448"/>
    </source>
</evidence>
<feature type="transmembrane region" description="Helical" evidence="11">
    <location>
        <begin position="393"/>
        <end position="410"/>
    </location>
</feature>
<feature type="transmembrane region" description="Helical" evidence="11">
    <location>
        <begin position="75"/>
        <end position="93"/>
    </location>
</feature>
<dbReference type="AlphaFoldDB" id="A0AAN6PB78"/>
<evidence type="ECO:0000256" key="10">
    <source>
        <dbReference type="SAM" id="MobiDB-lite"/>
    </source>
</evidence>
<comment type="caution">
    <text evidence="13">The sequence shown here is derived from an EMBL/GenBank/DDBJ whole genome shotgun (WGS) entry which is preliminary data.</text>
</comment>
<dbReference type="InterPro" id="IPR011701">
    <property type="entry name" value="MFS"/>
</dbReference>
<feature type="transmembrane region" description="Helical" evidence="11">
    <location>
        <begin position="488"/>
        <end position="508"/>
    </location>
</feature>
<evidence type="ECO:0000313" key="14">
    <source>
        <dbReference type="Proteomes" id="UP001303115"/>
    </source>
</evidence>
<dbReference type="FunFam" id="1.20.1250.20:FF:000302">
    <property type="entry name" value="MFS siderochrome iron transporter MirB"/>
    <property type="match status" value="1"/>
</dbReference>
<keyword evidence="6 11" id="KW-1133">Transmembrane helix</keyword>
<evidence type="ECO:0000259" key="12">
    <source>
        <dbReference type="PROSITE" id="PS50850"/>
    </source>
</evidence>
<feature type="compositionally biased region" description="Basic and acidic residues" evidence="10">
    <location>
        <begin position="29"/>
        <end position="38"/>
    </location>
</feature>
<organism evidence="13 14">
    <name type="scientific">Parachaetomium inaequale</name>
    <dbReference type="NCBI Taxonomy" id="2588326"/>
    <lineage>
        <taxon>Eukaryota</taxon>
        <taxon>Fungi</taxon>
        <taxon>Dikarya</taxon>
        <taxon>Ascomycota</taxon>
        <taxon>Pezizomycotina</taxon>
        <taxon>Sordariomycetes</taxon>
        <taxon>Sordariomycetidae</taxon>
        <taxon>Sordariales</taxon>
        <taxon>Chaetomiaceae</taxon>
        <taxon>Parachaetomium</taxon>
    </lineage>
</organism>
<dbReference type="GO" id="GO:0006826">
    <property type="term" value="P:iron ion transport"/>
    <property type="evidence" value="ECO:0007669"/>
    <property type="project" value="UniProtKB-KW"/>
</dbReference>
<dbReference type="FunFam" id="1.20.1250.20:FF:000284">
    <property type="entry name" value="Siderophore iron transporter mirB"/>
    <property type="match status" value="1"/>
</dbReference>
<feature type="transmembrane region" description="Helical" evidence="11">
    <location>
        <begin position="144"/>
        <end position="166"/>
    </location>
</feature>
<evidence type="ECO:0000256" key="6">
    <source>
        <dbReference type="ARBA" id="ARBA00022989"/>
    </source>
</evidence>
<keyword evidence="8" id="KW-0406">Ion transport</keyword>
<feature type="transmembrane region" description="Helical" evidence="11">
    <location>
        <begin position="351"/>
        <end position="373"/>
    </location>
</feature>
<feature type="transmembrane region" description="Helical" evidence="11">
    <location>
        <begin position="201"/>
        <end position="218"/>
    </location>
</feature>
<dbReference type="PANTHER" id="PTHR23501">
    <property type="entry name" value="MAJOR FACILITATOR SUPERFAMILY"/>
    <property type="match status" value="1"/>
</dbReference>
<dbReference type="Pfam" id="PF07690">
    <property type="entry name" value="MFS_1"/>
    <property type="match status" value="1"/>
</dbReference>
<evidence type="ECO:0000256" key="11">
    <source>
        <dbReference type="SAM" id="Phobius"/>
    </source>
</evidence>
<feature type="transmembrane region" description="Helical" evidence="11">
    <location>
        <begin position="562"/>
        <end position="580"/>
    </location>
</feature>
<dbReference type="Gene3D" id="1.20.1250.20">
    <property type="entry name" value="MFS general substrate transporter like domains"/>
    <property type="match status" value="2"/>
</dbReference>
<dbReference type="GO" id="GO:0010106">
    <property type="term" value="P:cellular response to iron ion starvation"/>
    <property type="evidence" value="ECO:0007669"/>
    <property type="project" value="UniProtKB-ARBA"/>
</dbReference>
<feature type="region of interest" description="Disordered" evidence="10">
    <location>
        <begin position="1"/>
        <end position="58"/>
    </location>
</feature>
<dbReference type="InterPro" id="IPR036259">
    <property type="entry name" value="MFS_trans_sf"/>
</dbReference>
<evidence type="ECO:0000256" key="2">
    <source>
        <dbReference type="ARBA" id="ARBA00008335"/>
    </source>
</evidence>
<dbReference type="Proteomes" id="UP001303115">
    <property type="component" value="Unassembled WGS sequence"/>
</dbReference>
<keyword evidence="4" id="KW-0410">Iron transport</keyword>
<dbReference type="GO" id="GO:0022857">
    <property type="term" value="F:transmembrane transporter activity"/>
    <property type="evidence" value="ECO:0007669"/>
    <property type="project" value="InterPro"/>
</dbReference>
<comment type="subcellular location">
    <subcellularLocation>
        <location evidence="1">Membrane</location>
        <topology evidence="1">Multi-pass membrane protein</topology>
    </subcellularLocation>
</comment>
<keyword evidence="5 11" id="KW-0812">Transmembrane</keyword>
<evidence type="ECO:0000256" key="9">
    <source>
        <dbReference type="ARBA" id="ARBA00023136"/>
    </source>
</evidence>
<comment type="similarity">
    <text evidence="2">Belongs to the major facilitator superfamily.</text>
</comment>
<evidence type="ECO:0000256" key="8">
    <source>
        <dbReference type="ARBA" id="ARBA00023065"/>
    </source>
</evidence>
<feature type="transmembrane region" description="Helical" evidence="11">
    <location>
        <begin position="113"/>
        <end position="132"/>
    </location>
</feature>
<feature type="transmembrane region" description="Helical" evidence="11">
    <location>
        <begin position="278"/>
        <end position="306"/>
    </location>
</feature>
<name>A0AAN6PB78_9PEZI</name>
<evidence type="ECO:0000256" key="5">
    <source>
        <dbReference type="ARBA" id="ARBA00022692"/>
    </source>
</evidence>
<evidence type="ECO:0000256" key="4">
    <source>
        <dbReference type="ARBA" id="ARBA00022496"/>
    </source>
</evidence>
<dbReference type="EMBL" id="MU854520">
    <property type="protein sequence ID" value="KAK4033608.1"/>
    <property type="molecule type" value="Genomic_DNA"/>
</dbReference>
<reference evidence="14" key="1">
    <citation type="journal article" date="2023" name="Mol. Phylogenet. Evol.">
        <title>Genome-scale phylogeny and comparative genomics of the fungal order Sordariales.</title>
        <authorList>
            <person name="Hensen N."/>
            <person name="Bonometti L."/>
            <person name="Westerberg I."/>
            <person name="Brannstrom I.O."/>
            <person name="Guillou S."/>
            <person name="Cros-Aarteil S."/>
            <person name="Calhoun S."/>
            <person name="Haridas S."/>
            <person name="Kuo A."/>
            <person name="Mondo S."/>
            <person name="Pangilinan J."/>
            <person name="Riley R."/>
            <person name="LaButti K."/>
            <person name="Andreopoulos B."/>
            <person name="Lipzen A."/>
            <person name="Chen C."/>
            <person name="Yan M."/>
            <person name="Daum C."/>
            <person name="Ng V."/>
            <person name="Clum A."/>
            <person name="Steindorff A."/>
            <person name="Ohm R.A."/>
            <person name="Martin F."/>
            <person name="Silar P."/>
            <person name="Natvig D.O."/>
            <person name="Lalanne C."/>
            <person name="Gautier V."/>
            <person name="Ament-Velasquez S.L."/>
            <person name="Kruys A."/>
            <person name="Hutchinson M.I."/>
            <person name="Powell A.J."/>
            <person name="Barry K."/>
            <person name="Miller A.N."/>
            <person name="Grigoriev I.V."/>
            <person name="Debuchy R."/>
            <person name="Gladieux P."/>
            <person name="Hiltunen Thoren M."/>
            <person name="Johannesson H."/>
        </authorList>
    </citation>
    <scope>NUCLEOTIDE SEQUENCE [LARGE SCALE GENOMIC DNA]</scope>
    <source>
        <strain evidence="14">CBS 284.82</strain>
    </source>
</reference>
<feature type="transmembrane region" description="Helical" evidence="11">
    <location>
        <begin position="318"/>
        <end position="339"/>
    </location>
</feature>
<dbReference type="PANTHER" id="PTHR23501:SF50">
    <property type="entry name" value="MFS SIDEROCHROME IRON TRANSPORTER MIRB (AFU_ORTHOLOGUE AFUA_3G03640)-RELATED"/>
    <property type="match status" value="1"/>
</dbReference>
<evidence type="ECO:0000256" key="7">
    <source>
        <dbReference type="ARBA" id="ARBA00023004"/>
    </source>
</evidence>
<feature type="transmembrane region" description="Helical" evidence="11">
    <location>
        <begin position="230"/>
        <end position="252"/>
    </location>
</feature>
<protein>
    <submittedName>
        <fullName evidence="13">General substrate transporter</fullName>
    </submittedName>
</protein>
<sequence length="596" mass="65171">MALLSGVKAALRRAPAEDERSPPAVADVGSEKNEKDAATDDAAAVNDGGESPPAEDMQRGVQEVEAVTMSWSKTTLIAVFFNIWLLYLVNAFQNAILGSLTPFVTSDFQSHSLLNVIDVVASAMTAAMFIPLSKVLDLWGRAEGFVIMVFFATLGLVLMAVCNNLATFCAANVFYNIGFSGMTYCVDVITADASKLKNRGLAYAFTSSPYIITAFAGPKAAEDFLNTIDWRWGFGCFAIIFPVVAAPLFFVLKYNLRKAEKQGVLADKRSGRTWFQNIRYYFIEFDTVGVVLFSAGLTVFLLPFTIAAEAPNGWESGYIIAMIVVGFVLLCAFVAYEWFLAPAPMLTFSILSDRTVVGTCLLSMTYQISYYCWANYFSSFLQVVNNLTVAEAGYVNNTFSIVSGVLLFLVGFSIRKTGHFKWLLYIAVPLYILSQGLMIYFRRPDQSVGYLIMCEVFISIGGSIFIIIQQVAMLAAVDHQHVAVALSLLYVVGTTGGAIGGTISGAIWTNTFRDALGRYLPEAAVPDIDTIYSDLYAQLAYEVGTPEREGIQQAYGYGQTRMLAAGTSFMVLTFVAVLLIKNINVANIKQVKGMVF</sequence>
<evidence type="ECO:0000256" key="1">
    <source>
        <dbReference type="ARBA" id="ARBA00004141"/>
    </source>
</evidence>
<feature type="transmembrane region" description="Helical" evidence="11">
    <location>
        <begin position="422"/>
        <end position="441"/>
    </location>
</feature>
<gene>
    <name evidence="13" type="ORF">C8A01DRAFT_49853</name>
</gene>